<dbReference type="Pfam" id="PF10950">
    <property type="entry name" value="Organ_specific"/>
    <property type="match status" value="1"/>
</dbReference>
<evidence type="ECO:0008006" key="4">
    <source>
        <dbReference type="Google" id="ProtNLM"/>
    </source>
</evidence>
<protein>
    <recommendedName>
        <fullName evidence="4">Organ specific protein</fullName>
    </recommendedName>
</protein>
<accession>A0AAN7JXI6</accession>
<dbReference type="PANTHER" id="PTHR33731">
    <property type="entry name" value="PROTEIN, PUTATIVE-RELATED"/>
    <property type="match status" value="1"/>
</dbReference>
<dbReference type="EMBL" id="JAXIOK010000014">
    <property type="protein sequence ID" value="KAK4754902.1"/>
    <property type="molecule type" value="Genomic_DNA"/>
</dbReference>
<evidence type="ECO:0000313" key="2">
    <source>
        <dbReference type="EMBL" id="KAK4754902.1"/>
    </source>
</evidence>
<sequence>MKTFSSAFIVLFSLLLLVSLIHARKDPAGDYWKKVMKDQPIPEAIKNLMVHPESRSNIRPFLKEFDVRPNVIIYHTHADPKELKWGLDHVPSAENKPGPGGS</sequence>
<dbReference type="AlphaFoldDB" id="A0AAN7JXI6"/>
<evidence type="ECO:0000313" key="3">
    <source>
        <dbReference type="Proteomes" id="UP001345219"/>
    </source>
</evidence>
<evidence type="ECO:0000256" key="1">
    <source>
        <dbReference type="SAM" id="SignalP"/>
    </source>
</evidence>
<feature type="signal peptide" evidence="1">
    <location>
        <begin position="1"/>
        <end position="23"/>
    </location>
</feature>
<name>A0AAN7JXI6_9MYRT</name>
<dbReference type="PANTHER" id="PTHR33731:SF17">
    <property type="entry name" value="ORGAN-SPECIFIC PROTEIN P4-LIKE"/>
    <property type="match status" value="1"/>
</dbReference>
<proteinExistence type="predicted"/>
<gene>
    <name evidence="2" type="ORF">SAY87_008659</name>
</gene>
<organism evidence="2 3">
    <name type="scientific">Trapa incisa</name>
    <dbReference type="NCBI Taxonomy" id="236973"/>
    <lineage>
        <taxon>Eukaryota</taxon>
        <taxon>Viridiplantae</taxon>
        <taxon>Streptophyta</taxon>
        <taxon>Embryophyta</taxon>
        <taxon>Tracheophyta</taxon>
        <taxon>Spermatophyta</taxon>
        <taxon>Magnoliopsida</taxon>
        <taxon>eudicotyledons</taxon>
        <taxon>Gunneridae</taxon>
        <taxon>Pentapetalae</taxon>
        <taxon>rosids</taxon>
        <taxon>malvids</taxon>
        <taxon>Myrtales</taxon>
        <taxon>Lythraceae</taxon>
        <taxon>Trapa</taxon>
    </lineage>
</organism>
<dbReference type="Proteomes" id="UP001345219">
    <property type="component" value="Chromosome 8"/>
</dbReference>
<reference evidence="2 3" key="1">
    <citation type="journal article" date="2023" name="Hortic Res">
        <title>Pangenome of water caltrop reveals structural variations and asymmetric subgenome divergence after allopolyploidization.</title>
        <authorList>
            <person name="Zhang X."/>
            <person name="Chen Y."/>
            <person name="Wang L."/>
            <person name="Yuan Y."/>
            <person name="Fang M."/>
            <person name="Shi L."/>
            <person name="Lu R."/>
            <person name="Comes H.P."/>
            <person name="Ma Y."/>
            <person name="Chen Y."/>
            <person name="Huang G."/>
            <person name="Zhou Y."/>
            <person name="Zheng Z."/>
            <person name="Qiu Y."/>
        </authorList>
    </citation>
    <scope>NUCLEOTIDE SEQUENCE [LARGE SCALE GENOMIC DNA]</scope>
    <source>
        <tissue evidence="2">Roots</tissue>
    </source>
</reference>
<keyword evidence="1" id="KW-0732">Signal</keyword>
<feature type="chain" id="PRO_5042856761" description="Organ specific protein" evidence="1">
    <location>
        <begin position="24"/>
        <end position="102"/>
    </location>
</feature>
<keyword evidence="3" id="KW-1185">Reference proteome</keyword>
<comment type="caution">
    <text evidence="2">The sequence shown here is derived from an EMBL/GenBank/DDBJ whole genome shotgun (WGS) entry which is preliminary data.</text>
</comment>
<dbReference type="InterPro" id="IPR024489">
    <property type="entry name" value="Organ_specific_prot"/>
</dbReference>